<dbReference type="SUPFAM" id="SSF53254">
    <property type="entry name" value="Phosphoglycerate mutase-like"/>
    <property type="match status" value="1"/>
</dbReference>
<dbReference type="AlphaFoldDB" id="A0A2Z3GZK0"/>
<evidence type="ECO:0000313" key="1">
    <source>
        <dbReference type="EMBL" id="AWM36726.1"/>
    </source>
</evidence>
<dbReference type="InterPro" id="IPR013078">
    <property type="entry name" value="His_Pase_superF_clade-1"/>
</dbReference>
<dbReference type="OrthoDB" id="3296006at2"/>
<gene>
    <name evidence="1" type="ORF">C1280_06625</name>
</gene>
<protein>
    <submittedName>
        <fullName evidence="1">Histidine phosphatase family protein</fullName>
    </submittedName>
</protein>
<accession>A0A2Z3GZK0</accession>
<keyword evidence="2" id="KW-1185">Reference proteome</keyword>
<reference evidence="1 2" key="1">
    <citation type="submission" date="2018-01" db="EMBL/GenBank/DDBJ databases">
        <title>G. obscuriglobus.</title>
        <authorList>
            <person name="Franke J."/>
            <person name="Blomberg W."/>
            <person name="Selmecki A."/>
        </authorList>
    </citation>
    <scope>NUCLEOTIDE SEQUENCE [LARGE SCALE GENOMIC DNA]</scope>
    <source>
        <strain evidence="1 2">DSM 5831</strain>
    </source>
</reference>
<dbReference type="SMART" id="SM00855">
    <property type="entry name" value="PGAM"/>
    <property type="match status" value="1"/>
</dbReference>
<dbReference type="InterPro" id="IPR029033">
    <property type="entry name" value="His_PPase_superfam"/>
</dbReference>
<organism evidence="1 2">
    <name type="scientific">Gemmata obscuriglobus</name>
    <dbReference type="NCBI Taxonomy" id="114"/>
    <lineage>
        <taxon>Bacteria</taxon>
        <taxon>Pseudomonadati</taxon>
        <taxon>Planctomycetota</taxon>
        <taxon>Planctomycetia</taxon>
        <taxon>Gemmatales</taxon>
        <taxon>Gemmataceae</taxon>
        <taxon>Gemmata</taxon>
    </lineage>
</organism>
<evidence type="ECO:0000313" key="2">
    <source>
        <dbReference type="Proteomes" id="UP000245802"/>
    </source>
</evidence>
<dbReference type="RefSeq" id="WP_010034877.1">
    <property type="nucleotide sequence ID" value="NZ_CP025958.1"/>
</dbReference>
<dbReference type="Pfam" id="PF00300">
    <property type="entry name" value="His_Phos_1"/>
    <property type="match status" value="1"/>
</dbReference>
<proteinExistence type="predicted"/>
<name>A0A2Z3GZK0_9BACT</name>
<dbReference type="EMBL" id="CP025958">
    <property type="protein sequence ID" value="AWM36726.1"/>
    <property type="molecule type" value="Genomic_DNA"/>
</dbReference>
<dbReference type="Gene3D" id="3.40.50.1240">
    <property type="entry name" value="Phosphoglycerate mutase-like"/>
    <property type="match status" value="1"/>
</dbReference>
<sequence length="154" mass="14840">MKTVILLRHADVDAHAGPAPDAQPLNAAGRARAQALARAVGAAGVSVIYVSPAARTQETVAPLAAELGVAPAVTPGPAAFAAEVAAAGSGSVILVAGHSNTVPALIAGLGAASPVALVEGHDDLFVVTIGAGASVLRLKYGAAQAPRPGAVPSP</sequence>
<dbReference type="KEGG" id="gog:C1280_06625"/>
<dbReference type="Proteomes" id="UP000245802">
    <property type="component" value="Chromosome"/>
</dbReference>